<protein>
    <submittedName>
        <fullName evidence="2">Putative secretory protein</fullName>
    </submittedName>
</protein>
<dbReference type="AlphaFoldDB" id="Q09JY5"/>
<dbReference type="EMBL" id="DQ886711">
    <property type="protein sequence ID" value="ABI52628.1"/>
    <property type="molecule type" value="mRNA"/>
</dbReference>
<feature type="region of interest" description="Disordered" evidence="1">
    <location>
        <begin position="1"/>
        <end position="107"/>
    </location>
</feature>
<proteinExistence type="evidence at transcript level"/>
<sequence length="150" mass="14814">GAGGAFPGDPTGLLNPQSDTGLTSLTDPQQDNGIPNVVPSLASVEVSDATRSSPVQGLQDVTPQGGQPSVPSGLPSVTQFMESFTPSGMPSELPDLSNGVPKMGSSQVLPQTSLDVAGVRLNDSTVTDLAGGLPSLGLSGTGSGSANLSK</sequence>
<feature type="compositionally biased region" description="Polar residues" evidence="1">
    <location>
        <begin position="14"/>
        <end position="33"/>
    </location>
</feature>
<evidence type="ECO:0000256" key="1">
    <source>
        <dbReference type="SAM" id="MobiDB-lite"/>
    </source>
</evidence>
<feature type="compositionally biased region" description="Polar residues" evidence="1">
    <location>
        <begin position="49"/>
        <end position="88"/>
    </location>
</feature>
<feature type="region of interest" description="Disordered" evidence="1">
    <location>
        <begin position="130"/>
        <end position="150"/>
    </location>
</feature>
<feature type="non-terminal residue" evidence="2">
    <location>
        <position position="1"/>
    </location>
</feature>
<accession>Q09JY5</accession>
<evidence type="ECO:0000313" key="2">
    <source>
        <dbReference type="EMBL" id="ABI52628.1"/>
    </source>
</evidence>
<reference evidence="2" key="1">
    <citation type="journal article" date="2008" name="Insect Biochem. Mol. Biol.">
        <title>Comparative sialomics between hard and soft ticks: implications for the evolution of blood-feeding behavior.</title>
        <authorList>
            <person name="Mans B.J."/>
            <person name="Andersen J.F."/>
            <person name="Francischetti I.M."/>
            <person name="Valenzuela J.G."/>
            <person name="Schwan T.G."/>
            <person name="Pham V.M."/>
            <person name="Garfield M.K."/>
            <person name="Hammer C.H."/>
            <person name="Ribeiro J.M."/>
        </authorList>
    </citation>
    <scope>NUCLEOTIDE SEQUENCE</scope>
    <source>
        <strain evidence="2">AM-1</strain>
        <tissue evidence="2">Adult salivary gland</tissue>
    </source>
</reference>
<name>Q09JY5_ARGMO</name>
<organism evidence="2">
    <name type="scientific">Argas monolakensis</name>
    <name type="common">Mono lake bird tick</name>
    <dbReference type="NCBI Taxonomy" id="34602"/>
    <lineage>
        <taxon>Eukaryota</taxon>
        <taxon>Metazoa</taxon>
        <taxon>Ecdysozoa</taxon>
        <taxon>Arthropoda</taxon>
        <taxon>Chelicerata</taxon>
        <taxon>Arachnida</taxon>
        <taxon>Acari</taxon>
        <taxon>Parasitiformes</taxon>
        <taxon>Ixodida</taxon>
        <taxon>Ixodoidea</taxon>
        <taxon>Argasidae</taxon>
        <taxon>Argasinae</taxon>
        <taxon>Argas</taxon>
    </lineage>
</organism>